<reference evidence="2" key="1">
    <citation type="submission" date="2018-02" db="EMBL/GenBank/DDBJ databases">
        <title>Rhizophora mucronata_Transcriptome.</title>
        <authorList>
            <person name="Meera S.P."/>
            <person name="Sreeshan A."/>
            <person name="Augustine A."/>
        </authorList>
    </citation>
    <scope>NUCLEOTIDE SEQUENCE</scope>
    <source>
        <tissue evidence="2">Leaf</tissue>
    </source>
</reference>
<evidence type="ECO:0000256" key="1">
    <source>
        <dbReference type="SAM" id="Phobius"/>
    </source>
</evidence>
<protein>
    <submittedName>
        <fullName evidence="2">Uncharacterized protein</fullName>
    </submittedName>
</protein>
<organism evidence="2">
    <name type="scientific">Rhizophora mucronata</name>
    <name type="common">Asiatic mangrove</name>
    <dbReference type="NCBI Taxonomy" id="61149"/>
    <lineage>
        <taxon>Eukaryota</taxon>
        <taxon>Viridiplantae</taxon>
        <taxon>Streptophyta</taxon>
        <taxon>Embryophyta</taxon>
        <taxon>Tracheophyta</taxon>
        <taxon>Spermatophyta</taxon>
        <taxon>Magnoliopsida</taxon>
        <taxon>eudicotyledons</taxon>
        <taxon>Gunneridae</taxon>
        <taxon>Pentapetalae</taxon>
        <taxon>rosids</taxon>
        <taxon>fabids</taxon>
        <taxon>Malpighiales</taxon>
        <taxon>Rhizophoraceae</taxon>
        <taxon>Rhizophora</taxon>
    </lineage>
</organism>
<keyword evidence="1" id="KW-1133">Transmembrane helix</keyword>
<accession>A0A2P2PY49</accession>
<dbReference type="EMBL" id="GGEC01079126">
    <property type="protein sequence ID" value="MBX59610.1"/>
    <property type="molecule type" value="Transcribed_RNA"/>
</dbReference>
<feature type="transmembrane region" description="Helical" evidence="1">
    <location>
        <begin position="12"/>
        <end position="32"/>
    </location>
</feature>
<proteinExistence type="predicted"/>
<sequence length="34" mass="4196">MYMHYYWLLHQCKANASFTFSLIFILFCLGEIQY</sequence>
<evidence type="ECO:0000313" key="2">
    <source>
        <dbReference type="EMBL" id="MBX59610.1"/>
    </source>
</evidence>
<keyword evidence="1" id="KW-0472">Membrane</keyword>
<keyword evidence="1" id="KW-0812">Transmembrane</keyword>
<name>A0A2P2PY49_RHIMU</name>
<dbReference type="AlphaFoldDB" id="A0A2P2PY49"/>